<accession>A0A1Y6IP93</accession>
<keyword evidence="6" id="KW-1185">Reference proteome</keyword>
<dbReference type="EMBL" id="FXXI01000001">
    <property type="protein sequence ID" value="SMR99474.1"/>
    <property type="molecule type" value="Genomic_DNA"/>
</dbReference>
<dbReference type="SMART" id="SM00028">
    <property type="entry name" value="TPR"/>
    <property type="match status" value="2"/>
</dbReference>
<evidence type="ECO:0000256" key="1">
    <source>
        <dbReference type="PROSITE-ProRule" id="PRU00339"/>
    </source>
</evidence>
<dbReference type="OrthoDB" id="193829at2"/>
<evidence type="ECO:0000313" key="4">
    <source>
        <dbReference type="EMBL" id="SMR99474.1"/>
    </source>
</evidence>
<sequence length="160" mass="18170">MDSVIEKAIEARKAGKYDESRNLLFPLLNIAEYKAKASLQIAWSYDNEGKEQEAIKYYELALSGSLSAVERFDSLFGLSCTLRSLGDYPKALKCFEQTLAEFPDSAEVQPFYAMCLYNVGRHKEAVSLLLKLLVSATDNDEIKRYQQTISLYANDLDKTW</sequence>
<name>A0A1Y6IP93_9VIBR</name>
<gene>
    <name evidence="3" type="ORF">SBX37_12825</name>
    <name evidence="4" type="ORF">VIM7927_00699</name>
</gene>
<dbReference type="Pfam" id="PF12688">
    <property type="entry name" value="TPR_5"/>
    <property type="match status" value="1"/>
</dbReference>
<dbReference type="EMBL" id="JAWRCO010000001">
    <property type="protein sequence ID" value="MDW6003733.1"/>
    <property type="molecule type" value="Genomic_DNA"/>
</dbReference>
<evidence type="ECO:0000313" key="6">
    <source>
        <dbReference type="Proteomes" id="UP001283366"/>
    </source>
</evidence>
<dbReference type="SUPFAM" id="SSF48452">
    <property type="entry name" value="TPR-like"/>
    <property type="match status" value="1"/>
</dbReference>
<dbReference type="InterPro" id="IPR041656">
    <property type="entry name" value="TPR_5"/>
</dbReference>
<evidence type="ECO:0000259" key="2">
    <source>
        <dbReference type="Pfam" id="PF12688"/>
    </source>
</evidence>
<keyword evidence="1" id="KW-0802">TPR repeat</keyword>
<proteinExistence type="predicted"/>
<dbReference type="PROSITE" id="PS50005">
    <property type="entry name" value="TPR"/>
    <property type="match status" value="1"/>
</dbReference>
<dbReference type="Gene3D" id="1.25.40.10">
    <property type="entry name" value="Tetratricopeptide repeat domain"/>
    <property type="match status" value="1"/>
</dbReference>
<protein>
    <submittedName>
        <fullName evidence="4">Tetratrico peptide repeat protein</fullName>
    </submittedName>
    <submittedName>
        <fullName evidence="3">Tetratricopeptide repeat protein</fullName>
    </submittedName>
</protein>
<feature type="domain" description="Tetratrico peptide repeat group 5" evidence="2">
    <location>
        <begin position="37"/>
        <end position="156"/>
    </location>
</feature>
<organism evidence="4 5">
    <name type="scientific">Vibrio mangrovi</name>
    <dbReference type="NCBI Taxonomy" id="474394"/>
    <lineage>
        <taxon>Bacteria</taxon>
        <taxon>Pseudomonadati</taxon>
        <taxon>Pseudomonadota</taxon>
        <taxon>Gammaproteobacteria</taxon>
        <taxon>Vibrionales</taxon>
        <taxon>Vibrionaceae</taxon>
        <taxon>Vibrio</taxon>
    </lineage>
</organism>
<dbReference type="Proteomes" id="UP001283366">
    <property type="component" value="Unassembled WGS sequence"/>
</dbReference>
<reference evidence="4 5" key="1">
    <citation type="submission" date="2017-05" db="EMBL/GenBank/DDBJ databases">
        <authorList>
            <person name="Song R."/>
            <person name="Chenine A.L."/>
            <person name="Ruprecht R.M."/>
        </authorList>
    </citation>
    <scope>NUCLEOTIDE SEQUENCE [LARGE SCALE GENOMIC DNA]</scope>
    <source>
        <strain evidence="4 5">CECT 7927</strain>
    </source>
</reference>
<dbReference type="Proteomes" id="UP000196125">
    <property type="component" value="Unassembled WGS sequence"/>
</dbReference>
<feature type="repeat" description="TPR" evidence="1">
    <location>
        <begin position="72"/>
        <end position="105"/>
    </location>
</feature>
<dbReference type="InterPro" id="IPR011990">
    <property type="entry name" value="TPR-like_helical_dom_sf"/>
</dbReference>
<evidence type="ECO:0000313" key="5">
    <source>
        <dbReference type="Proteomes" id="UP000196125"/>
    </source>
</evidence>
<reference evidence="3 6" key="2">
    <citation type="submission" date="2023-11" db="EMBL/GenBank/DDBJ databases">
        <title>Plant-associative lifestyle of Vibrio porteresiae and its evolutionary dynamics.</title>
        <authorList>
            <person name="Rameshkumar N."/>
            <person name="Kirti K."/>
        </authorList>
    </citation>
    <scope>NUCLEOTIDE SEQUENCE [LARGE SCALE GENOMIC DNA]</scope>
    <source>
        <strain evidence="3 6">MSSRF38</strain>
    </source>
</reference>
<dbReference type="RefSeq" id="WP_087479499.1">
    <property type="nucleotide sequence ID" value="NZ_AP024883.1"/>
</dbReference>
<dbReference type="InterPro" id="IPR019734">
    <property type="entry name" value="TPR_rpt"/>
</dbReference>
<dbReference type="AlphaFoldDB" id="A0A1Y6IP93"/>
<evidence type="ECO:0000313" key="3">
    <source>
        <dbReference type="EMBL" id="MDW6003733.1"/>
    </source>
</evidence>